<organism evidence="3 4">
    <name type="scientific">Novosphingobium malaysiense</name>
    <dbReference type="NCBI Taxonomy" id="1348853"/>
    <lineage>
        <taxon>Bacteria</taxon>
        <taxon>Pseudomonadati</taxon>
        <taxon>Pseudomonadota</taxon>
        <taxon>Alphaproteobacteria</taxon>
        <taxon>Sphingomonadales</taxon>
        <taxon>Sphingomonadaceae</taxon>
        <taxon>Novosphingobium</taxon>
    </lineage>
</organism>
<evidence type="ECO:0000259" key="1">
    <source>
        <dbReference type="PROSITE" id="PS50883"/>
    </source>
</evidence>
<name>A0A0B1ZRB1_9SPHN</name>
<dbReference type="InterPro" id="IPR029787">
    <property type="entry name" value="Nucleotide_cyclase"/>
</dbReference>
<dbReference type="STRING" id="1348853.LK12_13615"/>
<dbReference type="InterPro" id="IPR043128">
    <property type="entry name" value="Rev_trsase/Diguanyl_cyclase"/>
</dbReference>
<dbReference type="SUPFAM" id="SSF141868">
    <property type="entry name" value="EAL domain-like"/>
    <property type="match status" value="1"/>
</dbReference>
<dbReference type="Proteomes" id="UP000031057">
    <property type="component" value="Unassembled WGS sequence"/>
</dbReference>
<dbReference type="PANTHER" id="PTHR44757:SF2">
    <property type="entry name" value="BIOFILM ARCHITECTURE MAINTENANCE PROTEIN MBAA"/>
    <property type="match status" value="1"/>
</dbReference>
<dbReference type="NCBIfam" id="TIGR00254">
    <property type="entry name" value="GGDEF"/>
    <property type="match status" value="1"/>
</dbReference>
<dbReference type="PANTHER" id="PTHR44757">
    <property type="entry name" value="DIGUANYLATE CYCLASE DGCP"/>
    <property type="match status" value="1"/>
</dbReference>
<evidence type="ECO:0000313" key="3">
    <source>
        <dbReference type="EMBL" id="KHK91788.1"/>
    </source>
</evidence>
<dbReference type="RefSeq" id="WP_039284621.1">
    <property type="nucleotide sequence ID" value="NZ_JTDI01000003.1"/>
</dbReference>
<dbReference type="SMART" id="SM00052">
    <property type="entry name" value="EAL"/>
    <property type="match status" value="1"/>
</dbReference>
<dbReference type="InterPro" id="IPR000160">
    <property type="entry name" value="GGDEF_dom"/>
</dbReference>
<feature type="domain" description="EAL" evidence="1">
    <location>
        <begin position="288"/>
        <end position="535"/>
    </location>
</feature>
<dbReference type="InterPro" id="IPR052155">
    <property type="entry name" value="Biofilm_reg_signaling"/>
</dbReference>
<dbReference type="CDD" id="cd01948">
    <property type="entry name" value="EAL"/>
    <property type="match status" value="1"/>
</dbReference>
<dbReference type="EMBL" id="JTDI01000003">
    <property type="protein sequence ID" value="KHK91788.1"/>
    <property type="molecule type" value="Genomic_DNA"/>
</dbReference>
<evidence type="ECO:0000259" key="2">
    <source>
        <dbReference type="PROSITE" id="PS50887"/>
    </source>
</evidence>
<dbReference type="Pfam" id="PF00990">
    <property type="entry name" value="GGDEF"/>
    <property type="match status" value="1"/>
</dbReference>
<keyword evidence="4" id="KW-1185">Reference proteome</keyword>
<dbReference type="PROSITE" id="PS50883">
    <property type="entry name" value="EAL"/>
    <property type="match status" value="1"/>
</dbReference>
<proteinExistence type="predicted"/>
<gene>
    <name evidence="3" type="ORF">LK12_13615</name>
</gene>
<evidence type="ECO:0000313" key="4">
    <source>
        <dbReference type="Proteomes" id="UP000031057"/>
    </source>
</evidence>
<dbReference type="Gene3D" id="3.20.20.450">
    <property type="entry name" value="EAL domain"/>
    <property type="match status" value="1"/>
</dbReference>
<dbReference type="Pfam" id="PF00563">
    <property type="entry name" value="EAL"/>
    <property type="match status" value="1"/>
</dbReference>
<comment type="caution">
    <text evidence="3">The sequence shown here is derived from an EMBL/GenBank/DDBJ whole genome shotgun (WGS) entry which is preliminary data.</text>
</comment>
<dbReference type="InterPro" id="IPR001633">
    <property type="entry name" value="EAL_dom"/>
</dbReference>
<accession>A0A0B1ZRB1</accession>
<dbReference type="SUPFAM" id="SSF55073">
    <property type="entry name" value="Nucleotide cyclase"/>
    <property type="match status" value="1"/>
</dbReference>
<dbReference type="PROSITE" id="PS50887">
    <property type="entry name" value="GGDEF"/>
    <property type="match status" value="1"/>
</dbReference>
<sequence length="535" mass="57356">MPTVASLPADSDASQFEALAKFPSAALVIDPAGCVSLANAQAQAMLGCDLHPGILLSRLFTLCGVQSESPLPGPLASPHCEQLLLSDGRIVRLRSQTLSGGGSVIALDDVSEFMREAERARIDALTGLSNRAALQEELALALGRNAPLTLFALDLDRFKSINDSLGHAMGDALLRKVAERLQSIAGDGDVVARLGGDEFMLMRTGHASRAEIETLAVRIVDLIGRTYATEGHLLHVGASVGVARSPDDGTNLGALMQHADLALYAAKSAGGAGCRFFEPEMDARMQERRKVELELRRALALKQFELFYQPQIDLGTGKVEGFEALLRWHADEGLMSPASFIPIAEETGLISQIGAWVLRTACMQAAKWKRPASVAVNLSPLQFRGSDLVQTVMSALSHSGLDPERLELEITEGALLEDTDLVISTLNSLRAIGVRVSMDDFGTGYSSLSYLQKFPFDKIKIDQSFVQRMQHSGEASAIVRAVTRLGVSLGMRTAAEGVETEEQLEAIRAEGCDQVQGYLTGKPMTNSDAAALLSE</sequence>
<feature type="domain" description="GGDEF" evidence="2">
    <location>
        <begin position="146"/>
        <end position="279"/>
    </location>
</feature>
<reference evidence="3 4" key="1">
    <citation type="submission" date="2014-10" db="EMBL/GenBank/DDBJ databases">
        <title>Genome sequence of Novosphingobium malaysiense MUSC 273(T).</title>
        <authorList>
            <person name="Lee L.-H."/>
        </authorList>
    </citation>
    <scope>NUCLEOTIDE SEQUENCE [LARGE SCALE GENOMIC DNA]</scope>
    <source>
        <strain evidence="3 4">MUSC 273</strain>
    </source>
</reference>
<dbReference type="SMART" id="SM00267">
    <property type="entry name" value="GGDEF"/>
    <property type="match status" value="1"/>
</dbReference>
<dbReference type="OrthoDB" id="9814202at2"/>
<dbReference type="CDD" id="cd01949">
    <property type="entry name" value="GGDEF"/>
    <property type="match status" value="1"/>
</dbReference>
<protein>
    <submittedName>
        <fullName evidence="3">Diguanylate cyclase</fullName>
    </submittedName>
</protein>
<dbReference type="InterPro" id="IPR035919">
    <property type="entry name" value="EAL_sf"/>
</dbReference>
<dbReference type="AlphaFoldDB" id="A0A0B1ZRB1"/>
<dbReference type="Gene3D" id="3.30.70.270">
    <property type="match status" value="1"/>
</dbReference>